<evidence type="ECO:0000256" key="2">
    <source>
        <dbReference type="ARBA" id="ARBA00013187"/>
    </source>
</evidence>
<name>A0ABN3E9Y7_9ACTN</name>
<protein>
    <recommendedName>
        <fullName evidence="2">8-amino-7-oxononanoate synthase</fullName>
        <ecNumber evidence="2">2.3.1.47</ecNumber>
    </recommendedName>
</protein>
<dbReference type="InterPro" id="IPR050087">
    <property type="entry name" value="AON_synthase_class-II"/>
</dbReference>
<evidence type="ECO:0000313" key="7">
    <source>
        <dbReference type="Proteomes" id="UP001500305"/>
    </source>
</evidence>
<evidence type="ECO:0000259" key="5">
    <source>
        <dbReference type="Pfam" id="PF00155"/>
    </source>
</evidence>
<dbReference type="InterPro" id="IPR015422">
    <property type="entry name" value="PyrdxlP-dep_Trfase_small"/>
</dbReference>
<proteinExistence type="predicted"/>
<dbReference type="Pfam" id="PF00155">
    <property type="entry name" value="Aminotran_1_2"/>
    <property type="match status" value="1"/>
</dbReference>
<comment type="caution">
    <text evidence="6">The sequence shown here is derived from an EMBL/GenBank/DDBJ whole genome shotgun (WGS) entry which is preliminary data.</text>
</comment>
<accession>A0ABN3E9Y7</accession>
<keyword evidence="6" id="KW-0032">Aminotransferase</keyword>
<sequence>MARVPYQSSADTAERLIAEAMRQGTSHLTTGLDAPPGRYLRIGGRDLVNFGTCGYLSLEQDERIRRGAVDAVERFGVQFSISRSYVASGLNLELEALLREIYADHPVLVYSSTSLCHISVLPALLEAGDRAVLDQQVHFSVQTAAQLVRQQGVGLAMVRHGDLDALERRLRRAQAAGERVWYLIDGVYSMFGDVAPIEDLARLMEVYPSLHLYIDDAHGMSWYGRHGAGYVFEKLGRRLSERVVLITTLAKGFGTIGGVAVFPTEQLSGRVRINGGPLMYSHPLPPPMLGAAIASARIHLSDRIEDLQAELAERRDYCNELLAAAGLPVVSDPRTPIYFIGLGEPEVSYGMVRRMLDAGFYVNQSSFPVVPLKKSGLRFTLTRHVDRDHIRGLVEAVAHHLPQALREAGRTMADVRAAFGCMLPEAGAAPVRTG</sequence>
<dbReference type="GO" id="GO:0008483">
    <property type="term" value="F:transaminase activity"/>
    <property type="evidence" value="ECO:0007669"/>
    <property type="project" value="UniProtKB-KW"/>
</dbReference>
<dbReference type="SUPFAM" id="SSF53383">
    <property type="entry name" value="PLP-dependent transferases"/>
    <property type="match status" value="1"/>
</dbReference>
<comment type="cofactor">
    <cofactor evidence="1">
        <name>pyridoxal 5'-phosphate</name>
        <dbReference type="ChEBI" id="CHEBI:597326"/>
    </cofactor>
</comment>
<feature type="domain" description="Aminotransferase class I/classII large" evidence="5">
    <location>
        <begin position="48"/>
        <end position="396"/>
    </location>
</feature>
<gene>
    <name evidence="6" type="ORF">GCM10010430_38030</name>
</gene>
<evidence type="ECO:0000256" key="1">
    <source>
        <dbReference type="ARBA" id="ARBA00001933"/>
    </source>
</evidence>
<evidence type="ECO:0000313" key="6">
    <source>
        <dbReference type="EMBL" id="GAA2251418.1"/>
    </source>
</evidence>
<dbReference type="EMBL" id="BAAATR010000016">
    <property type="protein sequence ID" value="GAA2251418.1"/>
    <property type="molecule type" value="Genomic_DNA"/>
</dbReference>
<evidence type="ECO:0000256" key="3">
    <source>
        <dbReference type="ARBA" id="ARBA00022679"/>
    </source>
</evidence>
<keyword evidence="3" id="KW-0808">Transferase</keyword>
<dbReference type="EC" id="2.3.1.47" evidence="2"/>
<evidence type="ECO:0000256" key="4">
    <source>
        <dbReference type="ARBA" id="ARBA00047715"/>
    </source>
</evidence>
<dbReference type="Proteomes" id="UP001500305">
    <property type="component" value="Unassembled WGS sequence"/>
</dbReference>
<dbReference type="InterPro" id="IPR004839">
    <property type="entry name" value="Aminotransferase_I/II_large"/>
</dbReference>
<dbReference type="PANTHER" id="PTHR13693:SF3">
    <property type="entry name" value="LD36009P"/>
    <property type="match status" value="1"/>
</dbReference>
<dbReference type="InterPro" id="IPR015424">
    <property type="entry name" value="PyrdxlP-dep_Trfase"/>
</dbReference>
<comment type="catalytic activity">
    <reaction evidence="4">
        <text>6-carboxyhexanoyl-[ACP] + L-alanine + H(+) = (8S)-8-amino-7-oxononanoate + holo-[ACP] + CO2</text>
        <dbReference type="Rhea" id="RHEA:42288"/>
        <dbReference type="Rhea" id="RHEA-COMP:9685"/>
        <dbReference type="Rhea" id="RHEA-COMP:9955"/>
        <dbReference type="ChEBI" id="CHEBI:15378"/>
        <dbReference type="ChEBI" id="CHEBI:16526"/>
        <dbReference type="ChEBI" id="CHEBI:57972"/>
        <dbReference type="ChEBI" id="CHEBI:64479"/>
        <dbReference type="ChEBI" id="CHEBI:78846"/>
        <dbReference type="ChEBI" id="CHEBI:149468"/>
        <dbReference type="EC" id="2.3.1.47"/>
    </reaction>
</comment>
<keyword evidence="7" id="KW-1185">Reference proteome</keyword>
<dbReference type="RefSeq" id="WP_344637617.1">
    <property type="nucleotide sequence ID" value="NZ_BAAATR010000016.1"/>
</dbReference>
<dbReference type="PANTHER" id="PTHR13693">
    <property type="entry name" value="CLASS II AMINOTRANSFERASE/8-AMINO-7-OXONONANOATE SYNTHASE"/>
    <property type="match status" value="1"/>
</dbReference>
<organism evidence="6 7">
    <name type="scientific">Kitasatospora cystarginea</name>
    <dbReference type="NCBI Taxonomy" id="58350"/>
    <lineage>
        <taxon>Bacteria</taxon>
        <taxon>Bacillati</taxon>
        <taxon>Actinomycetota</taxon>
        <taxon>Actinomycetes</taxon>
        <taxon>Kitasatosporales</taxon>
        <taxon>Streptomycetaceae</taxon>
        <taxon>Kitasatospora</taxon>
    </lineage>
</organism>
<dbReference type="InterPro" id="IPR015421">
    <property type="entry name" value="PyrdxlP-dep_Trfase_major"/>
</dbReference>
<dbReference type="Gene3D" id="3.90.1150.10">
    <property type="entry name" value="Aspartate Aminotransferase, domain 1"/>
    <property type="match status" value="1"/>
</dbReference>
<reference evidence="6 7" key="1">
    <citation type="journal article" date="2019" name="Int. J. Syst. Evol. Microbiol.">
        <title>The Global Catalogue of Microorganisms (GCM) 10K type strain sequencing project: providing services to taxonomists for standard genome sequencing and annotation.</title>
        <authorList>
            <consortium name="The Broad Institute Genomics Platform"/>
            <consortium name="The Broad Institute Genome Sequencing Center for Infectious Disease"/>
            <person name="Wu L."/>
            <person name="Ma J."/>
        </authorList>
    </citation>
    <scope>NUCLEOTIDE SEQUENCE [LARGE SCALE GENOMIC DNA]</scope>
    <source>
        <strain evidence="6 7">JCM 7356</strain>
    </source>
</reference>
<dbReference type="Gene3D" id="3.40.640.10">
    <property type="entry name" value="Type I PLP-dependent aspartate aminotransferase-like (Major domain)"/>
    <property type="match status" value="1"/>
</dbReference>